<accession>X1SNA5</accession>
<proteinExistence type="predicted"/>
<name>X1SNA5_9ZZZZ</name>
<comment type="caution">
    <text evidence="1">The sequence shown here is derived from an EMBL/GenBank/DDBJ whole genome shotgun (WGS) entry which is preliminary data.</text>
</comment>
<dbReference type="EMBL" id="BARW01003625">
    <property type="protein sequence ID" value="GAI69294.1"/>
    <property type="molecule type" value="Genomic_DNA"/>
</dbReference>
<gene>
    <name evidence="1" type="ORF">S12H4_09089</name>
</gene>
<sequence>IPKISTDHSQEAFRLKLLNEWDDLQLFTLSILKKFLK</sequence>
<organism evidence="1">
    <name type="scientific">marine sediment metagenome</name>
    <dbReference type="NCBI Taxonomy" id="412755"/>
    <lineage>
        <taxon>unclassified sequences</taxon>
        <taxon>metagenomes</taxon>
        <taxon>ecological metagenomes</taxon>
    </lineage>
</organism>
<evidence type="ECO:0000313" key="1">
    <source>
        <dbReference type="EMBL" id="GAI69294.1"/>
    </source>
</evidence>
<dbReference type="AlphaFoldDB" id="X1SNA5"/>
<feature type="non-terminal residue" evidence="1">
    <location>
        <position position="1"/>
    </location>
</feature>
<protein>
    <submittedName>
        <fullName evidence="1">Uncharacterized protein</fullName>
    </submittedName>
</protein>
<reference evidence="1" key="1">
    <citation type="journal article" date="2014" name="Front. Microbiol.">
        <title>High frequency of phylogenetically diverse reductive dehalogenase-homologous genes in deep subseafloor sedimentary metagenomes.</title>
        <authorList>
            <person name="Kawai M."/>
            <person name="Futagami T."/>
            <person name="Toyoda A."/>
            <person name="Takaki Y."/>
            <person name="Nishi S."/>
            <person name="Hori S."/>
            <person name="Arai W."/>
            <person name="Tsubouchi T."/>
            <person name="Morono Y."/>
            <person name="Uchiyama I."/>
            <person name="Ito T."/>
            <person name="Fujiyama A."/>
            <person name="Inagaki F."/>
            <person name="Takami H."/>
        </authorList>
    </citation>
    <scope>NUCLEOTIDE SEQUENCE</scope>
    <source>
        <strain evidence="1">Expedition CK06-06</strain>
    </source>
</reference>